<dbReference type="Gene3D" id="1.10.10.10">
    <property type="entry name" value="Winged helix-like DNA-binding domain superfamily/Winged helix DNA-binding domain"/>
    <property type="match status" value="1"/>
</dbReference>
<feature type="domain" description="HTH lysR-type" evidence="5">
    <location>
        <begin position="4"/>
        <end position="61"/>
    </location>
</feature>
<accession>A0A0K1PG02</accession>
<dbReference type="PANTHER" id="PTHR30537">
    <property type="entry name" value="HTH-TYPE TRANSCRIPTIONAL REGULATOR"/>
    <property type="match status" value="1"/>
</dbReference>
<protein>
    <submittedName>
        <fullName evidence="6">Transcriptional regulator, LysR family</fullName>
    </submittedName>
</protein>
<dbReference type="GO" id="GO:0003677">
    <property type="term" value="F:DNA binding"/>
    <property type="evidence" value="ECO:0007669"/>
    <property type="project" value="UniProtKB-KW"/>
</dbReference>
<evidence type="ECO:0000256" key="3">
    <source>
        <dbReference type="ARBA" id="ARBA00023125"/>
    </source>
</evidence>
<evidence type="ECO:0000256" key="4">
    <source>
        <dbReference type="ARBA" id="ARBA00023163"/>
    </source>
</evidence>
<evidence type="ECO:0000259" key="5">
    <source>
        <dbReference type="PROSITE" id="PS50931"/>
    </source>
</evidence>
<dbReference type="GO" id="GO:0003700">
    <property type="term" value="F:DNA-binding transcription factor activity"/>
    <property type="evidence" value="ECO:0007669"/>
    <property type="project" value="InterPro"/>
</dbReference>
<dbReference type="PANTHER" id="PTHR30537:SF5">
    <property type="entry name" value="HTH-TYPE TRANSCRIPTIONAL ACTIVATOR TTDR-RELATED"/>
    <property type="match status" value="1"/>
</dbReference>
<dbReference type="Gene3D" id="3.40.190.290">
    <property type="match status" value="1"/>
</dbReference>
<keyword evidence="7" id="KW-1185">Reference proteome</keyword>
<dbReference type="CDD" id="cd05466">
    <property type="entry name" value="PBP2_LTTR_substrate"/>
    <property type="match status" value="1"/>
</dbReference>
<evidence type="ECO:0000256" key="2">
    <source>
        <dbReference type="ARBA" id="ARBA00023015"/>
    </source>
</evidence>
<sequence length="297" mass="32941">MMLPDLESIRCFEAAATHLNFRKAAATVALSPTAFSDRLHGLEELLGAPLFVRTTRRVALTDAGERLLTHARRLLADAAACHAVAHDESAPPFELTIGTRFELGLSWLTPALETLRRAQPSRTIHLRFGDANDLLSQVRDGVLDACVTSSRFSGKAFRYDPLHPEQYIFVGAASALRERAFRGPADAAHHTLLDLAADLPLFRYLQDAAGPGVRWPFARNEYLGSIAAVRFRVLEGAGVAVMPRYFIQDDLERGRLRPLLPTLPLQADSFRLVWRSSHAREDDLFALSAELRAIPLR</sequence>
<dbReference type="PROSITE" id="PS50931">
    <property type="entry name" value="HTH_LYSR"/>
    <property type="match status" value="1"/>
</dbReference>
<dbReference type="Proteomes" id="UP000055590">
    <property type="component" value="Chromosome"/>
</dbReference>
<dbReference type="InterPro" id="IPR005119">
    <property type="entry name" value="LysR_subst-bd"/>
</dbReference>
<dbReference type="InterPro" id="IPR036388">
    <property type="entry name" value="WH-like_DNA-bd_sf"/>
</dbReference>
<reference evidence="6 7" key="1">
    <citation type="submission" date="2015-08" db="EMBL/GenBank/DDBJ databases">
        <authorList>
            <person name="Babu N.S."/>
            <person name="Beckwith C.J."/>
            <person name="Beseler K.G."/>
            <person name="Brison A."/>
            <person name="Carone J.V."/>
            <person name="Caskin T.P."/>
            <person name="Diamond M."/>
            <person name="Durham M.E."/>
            <person name="Foxe J.M."/>
            <person name="Go M."/>
            <person name="Henderson B.A."/>
            <person name="Jones I.B."/>
            <person name="McGettigan J.A."/>
            <person name="Micheletti S.J."/>
            <person name="Nasrallah M.E."/>
            <person name="Ortiz D."/>
            <person name="Piller C.R."/>
            <person name="Privatt S.R."/>
            <person name="Schneider S.L."/>
            <person name="Sharp S."/>
            <person name="Smith T.C."/>
            <person name="Stanton J.D."/>
            <person name="Ullery H.E."/>
            <person name="Wilson R.J."/>
            <person name="Serrano M.G."/>
            <person name="Buck G."/>
            <person name="Lee V."/>
            <person name="Wang Y."/>
            <person name="Carvalho R."/>
            <person name="Voegtly L."/>
            <person name="Shi R."/>
            <person name="Duckworth R."/>
            <person name="Johnson A."/>
            <person name="Loviza R."/>
            <person name="Walstead R."/>
            <person name="Shah Z."/>
            <person name="Kiflezghi M."/>
            <person name="Wade K."/>
            <person name="Ball S.L."/>
            <person name="Bradley K.W."/>
            <person name="Asai D.J."/>
            <person name="Bowman C.A."/>
            <person name="Russell D.A."/>
            <person name="Pope W.H."/>
            <person name="Jacobs-Sera D."/>
            <person name="Hendrix R.W."/>
            <person name="Hatfull G.F."/>
        </authorList>
    </citation>
    <scope>NUCLEOTIDE SEQUENCE [LARGE SCALE GENOMIC DNA]</scope>
    <source>
        <strain evidence="6 7">DSM 27710</strain>
    </source>
</reference>
<dbReference type="AlphaFoldDB" id="A0A0K1PG02"/>
<dbReference type="FunFam" id="1.10.10.10:FF:000001">
    <property type="entry name" value="LysR family transcriptional regulator"/>
    <property type="match status" value="1"/>
</dbReference>
<dbReference type="SUPFAM" id="SSF46785">
    <property type="entry name" value="Winged helix' DNA-binding domain"/>
    <property type="match status" value="1"/>
</dbReference>
<evidence type="ECO:0000313" key="7">
    <source>
        <dbReference type="Proteomes" id="UP000055590"/>
    </source>
</evidence>
<comment type="similarity">
    <text evidence="1">Belongs to the LysR transcriptional regulatory family.</text>
</comment>
<dbReference type="KEGG" id="vin:AKJ08_2850"/>
<dbReference type="PATRIC" id="fig|1391653.3.peg.2969"/>
<evidence type="ECO:0000313" key="6">
    <source>
        <dbReference type="EMBL" id="AKU92463.1"/>
    </source>
</evidence>
<dbReference type="EMBL" id="CP012332">
    <property type="protein sequence ID" value="AKU92463.1"/>
    <property type="molecule type" value="Genomic_DNA"/>
</dbReference>
<dbReference type="InterPro" id="IPR058163">
    <property type="entry name" value="LysR-type_TF_proteobact-type"/>
</dbReference>
<dbReference type="SUPFAM" id="SSF53850">
    <property type="entry name" value="Periplasmic binding protein-like II"/>
    <property type="match status" value="1"/>
</dbReference>
<proteinExistence type="inferred from homology"/>
<dbReference type="InterPro" id="IPR000847">
    <property type="entry name" value="LysR_HTH_N"/>
</dbReference>
<organism evidence="6 7">
    <name type="scientific">Vulgatibacter incomptus</name>
    <dbReference type="NCBI Taxonomy" id="1391653"/>
    <lineage>
        <taxon>Bacteria</taxon>
        <taxon>Pseudomonadati</taxon>
        <taxon>Myxococcota</taxon>
        <taxon>Myxococcia</taxon>
        <taxon>Myxococcales</taxon>
        <taxon>Cystobacterineae</taxon>
        <taxon>Vulgatibacteraceae</taxon>
        <taxon>Vulgatibacter</taxon>
    </lineage>
</organism>
<gene>
    <name evidence="6" type="ORF">AKJ08_2850</name>
</gene>
<keyword evidence="3" id="KW-0238">DNA-binding</keyword>
<dbReference type="Pfam" id="PF00126">
    <property type="entry name" value="HTH_1"/>
    <property type="match status" value="1"/>
</dbReference>
<dbReference type="InterPro" id="IPR036390">
    <property type="entry name" value="WH_DNA-bd_sf"/>
</dbReference>
<dbReference type="STRING" id="1391653.AKJ08_2850"/>
<dbReference type="RefSeq" id="WP_050726631.1">
    <property type="nucleotide sequence ID" value="NZ_CP012332.1"/>
</dbReference>
<evidence type="ECO:0000256" key="1">
    <source>
        <dbReference type="ARBA" id="ARBA00009437"/>
    </source>
</evidence>
<keyword evidence="4" id="KW-0804">Transcription</keyword>
<name>A0A0K1PG02_9BACT</name>
<dbReference type="Pfam" id="PF03466">
    <property type="entry name" value="LysR_substrate"/>
    <property type="match status" value="1"/>
</dbReference>
<keyword evidence="2" id="KW-0805">Transcription regulation</keyword>